<organism evidence="1 2">
    <name type="scientific">Filimonas zeae</name>
    <dbReference type="NCBI Taxonomy" id="1737353"/>
    <lineage>
        <taxon>Bacteria</taxon>
        <taxon>Pseudomonadati</taxon>
        <taxon>Bacteroidota</taxon>
        <taxon>Chitinophagia</taxon>
        <taxon>Chitinophagales</taxon>
        <taxon>Chitinophagaceae</taxon>
        <taxon>Filimonas</taxon>
    </lineage>
</organism>
<gene>
    <name evidence="1" type="ORF">GCM10011379_38140</name>
</gene>
<evidence type="ECO:0000313" key="1">
    <source>
        <dbReference type="EMBL" id="GGH75006.1"/>
    </source>
</evidence>
<evidence type="ECO:0000313" key="2">
    <source>
        <dbReference type="Proteomes" id="UP000627292"/>
    </source>
</evidence>
<dbReference type="AlphaFoldDB" id="A0A917MXM4"/>
<proteinExistence type="predicted"/>
<reference evidence="1" key="1">
    <citation type="journal article" date="2014" name="Int. J. Syst. Evol. Microbiol.">
        <title>Complete genome sequence of Corynebacterium casei LMG S-19264T (=DSM 44701T), isolated from a smear-ripened cheese.</title>
        <authorList>
            <consortium name="US DOE Joint Genome Institute (JGI-PGF)"/>
            <person name="Walter F."/>
            <person name="Albersmeier A."/>
            <person name="Kalinowski J."/>
            <person name="Ruckert C."/>
        </authorList>
    </citation>
    <scope>NUCLEOTIDE SEQUENCE</scope>
    <source>
        <strain evidence="1">CGMCC 1.15290</strain>
    </source>
</reference>
<sequence length="519" mass="61643">MTPNRFTDALFQLVMSLEKSEKRHFKLYIKRSSAKEDLKIVQLFDVLDKLPEYDEKLLLKKLPSIQKPQLANLKTHLYKQLLASLRLLKTTDNIDLQLSEQLDYARVLYNKGLKLQGLKILEKAKEMAKANHKYNFLAQVISLEKKIETLHITRSSQERTEVLTQEALEISGHIDRVVKLSNLALLLYRWYIKNGHARNEQDELAIKAFFKENLPADITTYSDFYVKLYLYQSHNWYAFIRQDFLMYYRYSKKWIDLFNDQPEMIGVETGHYVKGMHNLLNAHFDLRNFKEFQHTLKQFEHFAETHEANTHDNFRIHTFIYIHGAKVNWHLMTGTFKEGLGMIPDMEVKMNEYALYIDNHRMLVFNYKIATMYFGSGDYNTAIDYLQKIMNGNADLRIDLQCYARLLHMMAHYELGNFEIMESLIKSVYRYMAKMENVTVVEEEMFRFLRRSFNISPRALQPELESLLEKIKKFEKSMFATRSFAYLDIISWIESKVQKKTMGEVIYNKYLLSRHKGKA</sequence>
<accession>A0A917MXM4</accession>
<dbReference type="EMBL" id="BMIB01000004">
    <property type="protein sequence ID" value="GGH75006.1"/>
    <property type="molecule type" value="Genomic_DNA"/>
</dbReference>
<dbReference type="Proteomes" id="UP000627292">
    <property type="component" value="Unassembled WGS sequence"/>
</dbReference>
<name>A0A917MXM4_9BACT</name>
<dbReference type="RefSeq" id="WP_188955307.1">
    <property type="nucleotide sequence ID" value="NZ_BMIB01000004.1"/>
</dbReference>
<protein>
    <submittedName>
        <fullName evidence="1">Uncharacterized protein</fullName>
    </submittedName>
</protein>
<comment type="caution">
    <text evidence="1">The sequence shown here is derived from an EMBL/GenBank/DDBJ whole genome shotgun (WGS) entry which is preliminary data.</text>
</comment>
<keyword evidence="2" id="KW-1185">Reference proteome</keyword>
<reference evidence="1" key="2">
    <citation type="submission" date="2020-09" db="EMBL/GenBank/DDBJ databases">
        <authorList>
            <person name="Sun Q."/>
            <person name="Zhou Y."/>
        </authorList>
    </citation>
    <scope>NUCLEOTIDE SEQUENCE</scope>
    <source>
        <strain evidence="1">CGMCC 1.15290</strain>
    </source>
</reference>